<accession>A0ABW2HTU0</accession>
<gene>
    <name evidence="1" type="ORF">ACFQS1_21515</name>
</gene>
<dbReference type="Proteomes" id="UP001596548">
    <property type="component" value="Unassembled WGS sequence"/>
</dbReference>
<dbReference type="EMBL" id="JBHTBJ010000015">
    <property type="protein sequence ID" value="MFC7276578.1"/>
    <property type="molecule type" value="Genomic_DNA"/>
</dbReference>
<organism evidence="1 2">
    <name type="scientific">Paractinoplanes rhizophilus</name>
    <dbReference type="NCBI Taxonomy" id="1416877"/>
    <lineage>
        <taxon>Bacteria</taxon>
        <taxon>Bacillati</taxon>
        <taxon>Actinomycetota</taxon>
        <taxon>Actinomycetes</taxon>
        <taxon>Micromonosporales</taxon>
        <taxon>Micromonosporaceae</taxon>
        <taxon>Paractinoplanes</taxon>
    </lineage>
</organism>
<dbReference type="RefSeq" id="WP_378971077.1">
    <property type="nucleotide sequence ID" value="NZ_JBHTBJ010000015.1"/>
</dbReference>
<name>A0ABW2HTU0_9ACTN</name>
<proteinExistence type="predicted"/>
<evidence type="ECO:0000313" key="2">
    <source>
        <dbReference type="Proteomes" id="UP001596548"/>
    </source>
</evidence>
<evidence type="ECO:0000313" key="1">
    <source>
        <dbReference type="EMBL" id="MFC7276578.1"/>
    </source>
</evidence>
<sequence>MAPDQPHLRVPAETAADAFLAMFYGRGRPSHQDEQISTDDLFRYGALTAPQRLDIG</sequence>
<comment type="caution">
    <text evidence="1">The sequence shown here is derived from an EMBL/GenBank/DDBJ whole genome shotgun (WGS) entry which is preliminary data.</text>
</comment>
<reference evidence="2" key="1">
    <citation type="journal article" date="2019" name="Int. J. Syst. Evol. Microbiol.">
        <title>The Global Catalogue of Microorganisms (GCM) 10K type strain sequencing project: providing services to taxonomists for standard genome sequencing and annotation.</title>
        <authorList>
            <consortium name="The Broad Institute Genomics Platform"/>
            <consortium name="The Broad Institute Genome Sequencing Center for Infectious Disease"/>
            <person name="Wu L."/>
            <person name="Ma J."/>
        </authorList>
    </citation>
    <scope>NUCLEOTIDE SEQUENCE [LARGE SCALE GENOMIC DNA]</scope>
    <source>
        <strain evidence="2">XZYJT-10</strain>
    </source>
</reference>
<protein>
    <submittedName>
        <fullName evidence="1">Uncharacterized protein</fullName>
    </submittedName>
</protein>
<keyword evidence="2" id="KW-1185">Reference proteome</keyword>